<dbReference type="AlphaFoldDB" id="A0A851GEQ7"/>
<evidence type="ECO:0000313" key="6">
    <source>
        <dbReference type="EMBL" id="NWK55669.1"/>
    </source>
</evidence>
<organism evidence="6 7">
    <name type="scientific">Oceaniferula marina</name>
    <dbReference type="NCBI Taxonomy" id="2748318"/>
    <lineage>
        <taxon>Bacteria</taxon>
        <taxon>Pseudomonadati</taxon>
        <taxon>Verrucomicrobiota</taxon>
        <taxon>Verrucomicrobiia</taxon>
        <taxon>Verrucomicrobiales</taxon>
        <taxon>Verrucomicrobiaceae</taxon>
        <taxon>Oceaniferula</taxon>
    </lineage>
</organism>
<comment type="caution">
    <text evidence="6">The sequence shown here is derived from an EMBL/GenBank/DDBJ whole genome shotgun (WGS) entry which is preliminary data.</text>
</comment>
<evidence type="ECO:0000256" key="2">
    <source>
        <dbReference type="ARBA" id="ARBA00022884"/>
    </source>
</evidence>
<keyword evidence="3" id="KW-0508">mRNA splicing</keyword>
<sequence length="109" mass="12639">MNIYVGNLSWGLSQHDLQQLFAEYGPVVNANLIEDRETGRSKGFGFVEMENTEDGERAIEALNGHEVDGRALTVNVARPREERPPRRNFDRQDNRRGNDRRGNDRRNNW</sequence>
<dbReference type="Proteomes" id="UP000557872">
    <property type="component" value="Unassembled WGS sequence"/>
</dbReference>
<evidence type="ECO:0000256" key="3">
    <source>
        <dbReference type="ARBA" id="ARBA00023187"/>
    </source>
</evidence>
<dbReference type="SMART" id="SM00360">
    <property type="entry name" value="RRM"/>
    <property type="match status" value="1"/>
</dbReference>
<feature type="domain" description="RRM" evidence="5">
    <location>
        <begin position="1"/>
        <end position="79"/>
    </location>
</feature>
<dbReference type="Pfam" id="PF00076">
    <property type="entry name" value="RRM_1"/>
    <property type="match status" value="1"/>
</dbReference>
<feature type="region of interest" description="Disordered" evidence="4">
    <location>
        <begin position="70"/>
        <end position="109"/>
    </location>
</feature>
<dbReference type="PROSITE" id="PS50102">
    <property type="entry name" value="RRM"/>
    <property type="match status" value="1"/>
</dbReference>
<reference evidence="6 7" key="1">
    <citation type="submission" date="2020-07" db="EMBL/GenBank/DDBJ databases">
        <title>Roseicoccus Jingziensis gen. nov., sp. nov., isolated from coastal seawater.</title>
        <authorList>
            <person name="Feng X."/>
        </authorList>
    </citation>
    <scope>NUCLEOTIDE SEQUENCE [LARGE SCALE GENOMIC DNA]</scope>
    <source>
        <strain evidence="6 7">N1E253</strain>
    </source>
</reference>
<evidence type="ECO:0000259" key="5">
    <source>
        <dbReference type="PROSITE" id="PS50102"/>
    </source>
</evidence>
<dbReference type="GO" id="GO:0006397">
    <property type="term" value="P:mRNA processing"/>
    <property type="evidence" value="ECO:0007669"/>
    <property type="project" value="UniProtKB-KW"/>
</dbReference>
<dbReference type="InterPro" id="IPR000504">
    <property type="entry name" value="RRM_dom"/>
</dbReference>
<proteinExistence type="predicted"/>
<dbReference type="InterPro" id="IPR051106">
    <property type="entry name" value="RNA-bind/splicing_reg"/>
</dbReference>
<dbReference type="InterPro" id="IPR048289">
    <property type="entry name" value="RRM2_NsCP33-like"/>
</dbReference>
<protein>
    <submittedName>
        <fullName evidence="6">RNA-binding protein</fullName>
    </submittedName>
</protein>
<dbReference type="CDD" id="cd21608">
    <property type="entry name" value="RRM2_NsCP33_like"/>
    <property type="match status" value="1"/>
</dbReference>
<dbReference type="EMBL" id="JACBAZ010000003">
    <property type="protein sequence ID" value="NWK55669.1"/>
    <property type="molecule type" value="Genomic_DNA"/>
</dbReference>
<gene>
    <name evidence="6" type="ORF">HW115_08605</name>
</gene>
<dbReference type="PANTHER" id="PTHR48028">
    <property type="entry name" value="GLYCINE-RICH RNA-BINDING PROTEIN RZ1A"/>
    <property type="match status" value="1"/>
</dbReference>
<dbReference type="Gene3D" id="3.30.70.330">
    <property type="match status" value="1"/>
</dbReference>
<dbReference type="GO" id="GO:0003723">
    <property type="term" value="F:RNA binding"/>
    <property type="evidence" value="ECO:0007669"/>
    <property type="project" value="UniProtKB-KW"/>
</dbReference>
<keyword evidence="7" id="KW-1185">Reference proteome</keyword>
<dbReference type="PANTHER" id="PTHR48028:SF4">
    <property type="entry name" value="SC35-LIKE SPLICING FACTOR"/>
    <property type="match status" value="1"/>
</dbReference>
<evidence type="ECO:0000313" key="7">
    <source>
        <dbReference type="Proteomes" id="UP000557872"/>
    </source>
</evidence>
<keyword evidence="1" id="KW-0507">mRNA processing</keyword>
<evidence type="ECO:0000256" key="4">
    <source>
        <dbReference type="SAM" id="MobiDB-lite"/>
    </source>
</evidence>
<dbReference type="InterPro" id="IPR012677">
    <property type="entry name" value="Nucleotide-bd_a/b_plait_sf"/>
</dbReference>
<dbReference type="RefSeq" id="WP_178932215.1">
    <property type="nucleotide sequence ID" value="NZ_JACBAZ010000003.1"/>
</dbReference>
<evidence type="ECO:0000256" key="1">
    <source>
        <dbReference type="ARBA" id="ARBA00022664"/>
    </source>
</evidence>
<name>A0A851GEQ7_9BACT</name>
<dbReference type="SUPFAM" id="SSF54928">
    <property type="entry name" value="RNA-binding domain, RBD"/>
    <property type="match status" value="1"/>
</dbReference>
<accession>A0A851GEQ7</accession>
<dbReference type="GO" id="GO:0008380">
    <property type="term" value="P:RNA splicing"/>
    <property type="evidence" value="ECO:0007669"/>
    <property type="project" value="UniProtKB-KW"/>
</dbReference>
<dbReference type="InterPro" id="IPR035979">
    <property type="entry name" value="RBD_domain_sf"/>
</dbReference>
<feature type="compositionally biased region" description="Basic and acidic residues" evidence="4">
    <location>
        <begin position="78"/>
        <end position="109"/>
    </location>
</feature>
<keyword evidence="2" id="KW-0694">RNA-binding</keyword>